<feature type="compositionally biased region" description="Basic and acidic residues" evidence="1">
    <location>
        <begin position="25"/>
        <end position="49"/>
    </location>
</feature>
<feature type="region of interest" description="Disordered" evidence="1">
    <location>
        <begin position="25"/>
        <end position="58"/>
    </location>
</feature>
<gene>
    <name evidence="2" type="ORF">TPSB3V08_LOCUS6666</name>
</gene>
<accession>A0A7R9H7M9</accession>
<organism evidence="2">
    <name type="scientific">Timema poppense</name>
    <name type="common">Walking stick</name>
    <dbReference type="NCBI Taxonomy" id="170557"/>
    <lineage>
        <taxon>Eukaryota</taxon>
        <taxon>Metazoa</taxon>
        <taxon>Ecdysozoa</taxon>
        <taxon>Arthropoda</taxon>
        <taxon>Hexapoda</taxon>
        <taxon>Insecta</taxon>
        <taxon>Pterygota</taxon>
        <taxon>Neoptera</taxon>
        <taxon>Polyneoptera</taxon>
        <taxon>Phasmatodea</taxon>
        <taxon>Timematodea</taxon>
        <taxon>Timematoidea</taxon>
        <taxon>Timematidae</taxon>
        <taxon>Timema</taxon>
    </lineage>
</organism>
<evidence type="ECO:0000313" key="2">
    <source>
        <dbReference type="EMBL" id="CAD7409107.1"/>
    </source>
</evidence>
<proteinExistence type="predicted"/>
<sequence>MRNLIATLTKVYKYRILSVALTEAHPAKSREDGERRHRSDVSSARDVEHHKRKDQHHRCLTAHDDKLCDHVGEHIKQTQHIWRVGIRQASSTGRRPEINGLSRINQNAGYSAQPFSLLREGGCYAKSRQEDH</sequence>
<protein>
    <submittedName>
        <fullName evidence="2">Uncharacterized protein</fullName>
    </submittedName>
</protein>
<evidence type="ECO:0000256" key="1">
    <source>
        <dbReference type="SAM" id="MobiDB-lite"/>
    </source>
</evidence>
<reference evidence="2" key="1">
    <citation type="submission" date="2020-11" db="EMBL/GenBank/DDBJ databases">
        <authorList>
            <person name="Tran Van P."/>
        </authorList>
    </citation>
    <scope>NUCLEOTIDE SEQUENCE</scope>
</reference>
<dbReference type="EMBL" id="OD003998">
    <property type="protein sequence ID" value="CAD7409107.1"/>
    <property type="molecule type" value="Genomic_DNA"/>
</dbReference>
<dbReference type="AlphaFoldDB" id="A0A7R9H7M9"/>
<name>A0A7R9H7M9_TIMPO</name>